<gene>
    <name evidence="10" type="ORF">BV926_14815</name>
</gene>
<evidence type="ECO:0000313" key="11">
    <source>
        <dbReference type="Proteomes" id="UP000237274"/>
    </source>
</evidence>
<evidence type="ECO:0000256" key="8">
    <source>
        <dbReference type="ARBA" id="ARBA00022985"/>
    </source>
</evidence>
<evidence type="ECO:0000313" key="10">
    <source>
        <dbReference type="EMBL" id="POE25635.1"/>
    </source>
</evidence>
<dbReference type="Gene3D" id="3.90.550.10">
    <property type="entry name" value="Spore Coat Polysaccharide Biosynthesis Protein SpsA, Chain A"/>
    <property type="match status" value="1"/>
</dbReference>
<evidence type="ECO:0000256" key="5">
    <source>
        <dbReference type="ARBA" id="ARBA00022679"/>
    </source>
</evidence>
<dbReference type="CDD" id="cd04194">
    <property type="entry name" value="GT8_A4GalT_like"/>
    <property type="match status" value="1"/>
</dbReference>
<dbReference type="PANTHER" id="PTHR13778">
    <property type="entry name" value="GLYCOSYLTRANSFERASE 8 DOMAIN-CONTAINING PROTEIN"/>
    <property type="match status" value="1"/>
</dbReference>
<evidence type="ECO:0000259" key="9">
    <source>
        <dbReference type="Pfam" id="PF08437"/>
    </source>
</evidence>
<comment type="similarity">
    <text evidence="3">Belongs to the glycosyltransferase 8 family.</text>
</comment>
<dbReference type="GO" id="GO:0046872">
    <property type="term" value="F:metal ion binding"/>
    <property type="evidence" value="ECO:0007669"/>
    <property type="project" value="UniProtKB-KW"/>
</dbReference>
<dbReference type="Pfam" id="PF01501">
    <property type="entry name" value="Glyco_transf_8"/>
    <property type="match status" value="1"/>
</dbReference>
<evidence type="ECO:0000256" key="2">
    <source>
        <dbReference type="ARBA" id="ARBA00004713"/>
    </source>
</evidence>
<sequence>MKNNNFIHIAYCADANYIEYVAVSISSILINNRENSIFFHVFLYDVPQIDIDRIKSMHKYIKVYLIGEKDLENYTDSFQINHLNKSTYIRLLVPRLLSSITGKFIYLDADILCFSDISGINNIDIDNYVCAVATDSLSERENTNAARLGLQDGFYFNAGVLYINIEQWMLNDIEKKTNDIIEKSNGKLKYYDQDALNISIAGKIRKLDSKWNYLFTWMKDDIKENYFYNKARLPFFIHFTGSRKPWYREHSGLSQNLYVFYKHFTPWANTPLKSYKNKMRSTDYRIYSKSEMKKRNYLKGLYFFIKYLKLKIKPSKGI</sequence>
<evidence type="ECO:0000256" key="1">
    <source>
        <dbReference type="ARBA" id="ARBA00001946"/>
    </source>
</evidence>
<dbReference type="InterPro" id="IPR013645">
    <property type="entry name" value="Glyco_transf_8N"/>
</dbReference>
<dbReference type="RefSeq" id="WP_103162614.1">
    <property type="nucleotide sequence ID" value="NZ_MTAH01000008.1"/>
</dbReference>
<dbReference type="AlphaFoldDB" id="A0ABD6VMD2"/>
<dbReference type="InterPro" id="IPR002495">
    <property type="entry name" value="Glyco_trans_8"/>
</dbReference>
<proteinExistence type="inferred from homology"/>
<keyword evidence="4" id="KW-0328">Glycosyltransferase</keyword>
<dbReference type="Pfam" id="PF08437">
    <property type="entry name" value="Glyco_transf_8C"/>
    <property type="match status" value="1"/>
</dbReference>
<comment type="pathway">
    <text evidence="2">Bacterial outer membrane biogenesis; LPS core biosynthesis.</text>
</comment>
<dbReference type="EMBL" id="MTAO01000010">
    <property type="protein sequence ID" value="POE25635.1"/>
    <property type="molecule type" value="Genomic_DNA"/>
</dbReference>
<dbReference type="GO" id="GO:0009103">
    <property type="term" value="P:lipopolysaccharide biosynthetic process"/>
    <property type="evidence" value="ECO:0007669"/>
    <property type="project" value="UniProtKB-KW"/>
</dbReference>
<dbReference type="InterPro" id="IPR029044">
    <property type="entry name" value="Nucleotide-diphossugar_trans"/>
</dbReference>
<evidence type="ECO:0000256" key="4">
    <source>
        <dbReference type="ARBA" id="ARBA00022676"/>
    </source>
</evidence>
<organism evidence="10 11">
    <name type="scientific">Pectobacterium odoriferum</name>
    <dbReference type="NCBI Taxonomy" id="78398"/>
    <lineage>
        <taxon>Bacteria</taxon>
        <taxon>Pseudomonadati</taxon>
        <taxon>Pseudomonadota</taxon>
        <taxon>Gammaproteobacteria</taxon>
        <taxon>Enterobacterales</taxon>
        <taxon>Pectobacteriaceae</taxon>
        <taxon>Pectobacterium</taxon>
    </lineage>
</organism>
<keyword evidence="6" id="KW-0479">Metal-binding</keyword>
<evidence type="ECO:0000256" key="7">
    <source>
        <dbReference type="ARBA" id="ARBA00022842"/>
    </source>
</evidence>
<dbReference type="GO" id="GO:0016757">
    <property type="term" value="F:glycosyltransferase activity"/>
    <property type="evidence" value="ECO:0007669"/>
    <property type="project" value="UniProtKB-KW"/>
</dbReference>
<comment type="cofactor">
    <cofactor evidence="1">
        <name>Mg(2+)</name>
        <dbReference type="ChEBI" id="CHEBI:18420"/>
    </cofactor>
</comment>
<dbReference type="SUPFAM" id="SSF53448">
    <property type="entry name" value="Nucleotide-diphospho-sugar transferases"/>
    <property type="match status" value="1"/>
</dbReference>
<dbReference type="PANTHER" id="PTHR13778:SF47">
    <property type="entry name" value="LIPOPOLYSACCHARIDE 1,3-GALACTOSYLTRANSFERASE"/>
    <property type="match status" value="1"/>
</dbReference>
<feature type="domain" description="Glycosyl transferase family 8 C-terminal" evidence="9">
    <location>
        <begin position="254"/>
        <end position="311"/>
    </location>
</feature>
<evidence type="ECO:0000256" key="3">
    <source>
        <dbReference type="ARBA" id="ARBA00006351"/>
    </source>
</evidence>
<keyword evidence="8" id="KW-0448">Lipopolysaccharide biosynthesis</keyword>
<evidence type="ECO:0000256" key="6">
    <source>
        <dbReference type="ARBA" id="ARBA00022723"/>
    </source>
</evidence>
<keyword evidence="5 10" id="KW-0808">Transferase</keyword>
<keyword evidence="7" id="KW-0460">Magnesium</keyword>
<reference evidence="10 11" key="1">
    <citation type="submission" date="2017-01" db="EMBL/GenBank/DDBJ databases">
        <title>Comparative Genomics of 38 Pectobacterium strains comprising three species revealed the characteristics of Pectobacterium carotovorum.</title>
        <authorList>
            <person name="Xie H."/>
            <person name="Ma Y."/>
            <person name="Li X."/>
        </authorList>
    </citation>
    <scope>NUCLEOTIDE SEQUENCE [LARGE SCALE GENOMIC DNA]</scope>
    <source>
        <strain evidence="10 11">Q142</strain>
    </source>
</reference>
<dbReference type="InterPro" id="IPR050748">
    <property type="entry name" value="Glycosyltrans_8_dom-fam"/>
</dbReference>
<comment type="caution">
    <text evidence="10">The sequence shown here is derived from an EMBL/GenBank/DDBJ whole genome shotgun (WGS) entry which is preliminary data.</text>
</comment>
<protein>
    <submittedName>
        <fullName evidence="10">Glycosyl transferase family 8</fullName>
    </submittedName>
</protein>
<accession>A0ABD6VMD2</accession>
<dbReference type="Proteomes" id="UP000237274">
    <property type="component" value="Unassembled WGS sequence"/>
</dbReference>
<name>A0ABD6VMD2_9GAMM</name>